<comment type="caution">
    <text evidence="1">The sequence shown here is derived from an EMBL/GenBank/DDBJ whole genome shotgun (WGS) entry which is preliminary data.</text>
</comment>
<dbReference type="EMBL" id="JAIWYP010000012">
    <property type="protein sequence ID" value="KAH3730457.1"/>
    <property type="molecule type" value="Genomic_DNA"/>
</dbReference>
<reference evidence="1" key="1">
    <citation type="journal article" date="2019" name="bioRxiv">
        <title>The Genome of the Zebra Mussel, Dreissena polymorpha: A Resource for Invasive Species Research.</title>
        <authorList>
            <person name="McCartney M.A."/>
            <person name="Auch B."/>
            <person name="Kono T."/>
            <person name="Mallez S."/>
            <person name="Zhang Y."/>
            <person name="Obille A."/>
            <person name="Becker A."/>
            <person name="Abrahante J.E."/>
            <person name="Garbe J."/>
            <person name="Badalamenti J.P."/>
            <person name="Herman A."/>
            <person name="Mangelson H."/>
            <person name="Liachko I."/>
            <person name="Sullivan S."/>
            <person name="Sone E.D."/>
            <person name="Koren S."/>
            <person name="Silverstein K.A.T."/>
            <person name="Beckman K.B."/>
            <person name="Gohl D.M."/>
        </authorList>
    </citation>
    <scope>NUCLEOTIDE SEQUENCE</scope>
    <source>
        <strain evidence="1">Duluth1</strain>
        <tissue evidence="1">Whole animal</tissue>
    </source>
</reference>
<sequence>MRKDMTYLMTSITATNQQLSEMASYNQKLISIHDNIDSHVKDVATGEVGRRTHLLRRGLDKFQEDVQSDMNRLIRTTDDFRV</sequence>
<organism evidence="1 2">
    <name type="scientific">Dreissena polymorpha</name>
    <name type="common">Zebra mussel</name>
    <name type="synonym">Mytilus polymorpha</name>
    <dbReference type="NCBI Taxonomy" id="45954"/>
    <lineage>
        <taxon>Eukaryota</taxon>
        <taxon>Metazoa</taxon>
        <taxon>Spiralia</taxon>
        <taxon>Lophotrochozoa</taxon>
        <taxon>Mollusca</taxon>
        <taxon>Bivalvia</taxon>
        <taxon>Autobranchia</taxon>
        <taxon>Heteroconchia</taxon>
        <taxon>Euheterodonta</taxon>
        <taxon>Imparidentia</taxon>
        <taxon>Neoheterodontei</taxon>
        <taxon>Myida</taxon>
        <taxon>Dreissenoidea</taxon>
        <taxon>Dreissenidae</taxon>
        <taxon>Dreissena</taxon>
    </lineage>
</organism>
<name>A0A9D4CSJ2_DREPO</name>
<evidence type="ECO:0000313" key="2">
    <source>
        <dbReference type="Proteomes" id="UP000828390"/>
    </source>
</evidence>
<dbReference type="AlphaFoldDB" id="A0A9D4CSJ2"/>
<evidence type="ECO:0000313" key="1">
    <source>
        <dbReference type="EMBL" id="KAH3730457.1"/>
    </source>
</evidence>
<proteinExistence type="predicted"/>
<protein>
    <submittedName>
        <fullName evidence="1">Uncharacterized protein</fullName>
    </submittedName>
</protein>
<gene>
    <name evidence="1" type="ORF">DPMN_056445</name>
</gene>
<accession>A0A9D4CSJ2</accession>
<keyword evidence="2" id="KW-1185">Reference proteome</keyword>
<dbReference type="Proteomes" id="UP000828390">
    <property type="component" value="Unassembled WGS sequence"/>
</dbReference>
<reference evidence="1" key="2">
    <citation type="submission" date="2020-11" db="EMBL/GenBank/DDBJ databases">
        <authorList>
            <person name="McCartney M.A."/>
            <person name="Auch B."/>
            <person name="Kono T."/>
            <person name="Mallez S."/>
            <person name="Becker A."/>
            <person name="Gohl D.M."/>
            <person name="Silverstein K.A.T."/>
            <person name="Koren S."/>
            <person name="Bechman K.B."/>
            <person name="Herman A."/>
            <person name="Abrahante J.E."/>
            <person name="Garbe J."/>
        </authorList>
    </citation>
    <scope>NUCLEOTIDE SEQUENCE</scope>
    <source>
        <strain evidence="1">Duluth1</strain>
        <tissue evidence="1">Whole animal</tissue>
    </source>
</reference>